<dbReference type="Proteomes" id="UP000185639">
    <property type="component" value="Unassembled WGS sequence"/>
</dbReference>
<proteinExistence type="predicted"/>
<keyword evidence="2" id="KW-1185">Reference proteome</keyword>
<protein>
    <submittedName>
        <fullName evidence="1">Uncharacterized protein</fullName>
    </submittedName>
</protein>
<evidence type="ECO:0000313" key="2">
    <source>
        <dbReference type="Proteomes" id="UP000185639"/>
    </source>
</evidence>
<evidence type="ECO:0000313" key="1">
    <source>
        <dbReference type="EMBL" id="SIS97436.1"/>
    </source>
</evidence>
<dbReference type="RefSeq" id="WP_076516255.1">
    <property type="nucleotide sequence ID" value="NZ_FTOH01000007.1"/>
</dbReference>
<sequence>MPGCLLGYWVEYDNHFYYLSGMPVIASCITGISDTSDRAIYGGHERHVDGDAPKVPALSAIGVPTALTAFMGQALAKPDKA</sequence>
<accession>A0A1N7NGI9</accession>
<dbReference type="AlphaFoldDB" id="A0A1N7NGI9"/>
<organism evidence="1 2">
    <name type="scientific">Thalassolituus maritimus</name>
    <dbReference type="NCBI Taxonomy" id="484498"/>
    <lineage>
        <taxon>Bacteria</taxon>
        <taxon>Pseudomonadati</taxon>
        <taxon>Pseudomonadota</taxon>
        <taxon>Gammaproteobacteria</taxon>
        <taxon>Oceanospirillales</taxon>
        <taxon>Oceanospirillaceae</taxon>
        <taxon>Thalassolituus</taxon>
    </lineage>
</organism>
<reference evidence="2" key="1">
    <citation type="submission" date="2017-01" db="EMBL/GenBank/DDBJ databases">
        <authorList>
            <person name="Varghese N."/>
            <person name="Submissions S."/>
        </authorList>
    </citation>
    <scope>NUCLEOTIDE SEQUENCE [LARGE SCALE GENOMIC DNA]</scope>
    <source>
        <strain evidence="2">DSM 24913</strain>
    </source>
</reference>
<name>A0A1N7NGI9_9GAMM</name>
<gene>
    <name evidence="1" type="ORF">SAMN05421686_1072</name>
</gene>
<dbReference type="EMBL" id="FTOH01000007">
    <property type="protein sequence ID" value="SIS97436.1"/>
    <property type="molecule type" value="Genomic_DNA"/>
</dbReference>